<dbReference type="EMBL" id="BGPR01049281">
    <property type="protein sequence ID" value="GBO26265.1"/>
    <property type="molecule type" value="Genomic_DNA"/>
</dbReference>
<name>A0A4Y2VLU8_ARAVE</name>
<evidence type="ECO:0000313" key="2">
    <source>
        <dbReference type="Proteomes" id="UP000499080"/>
    </source>
</evidence>
<comment type="caution">
    <text evidence="1">The sequence shown here is derived from an EMBL/GenBank/DDBJ whole genome shotgun (WGS) entry which is preliminary data.</text>
</comment>
<dbReference type="AlphaFoldDB" id="A0A4Y2VLU8"/>
<protein>
    <submittedName>
        <fullName evidence="1">Uncharacterized protein</fullName>
    </submittedName>
</protein>
<reference evidence="1 2" key="1">
    <citation type="journal article" date="2019" name="Sci. Rep.">
        <title>Orb-weaving spider Araneus ventricosus genome elucidates the spidroin gene catalogue.</title>
        <authorList>
            <person name="Kono N."/>
            <person name="Nakamura H."/>
            <person name="Ohtoshi R."/>
            <person name="Moran D.A.P."/>
            <person name="Shinohara A."/>
            <person name="Yoshida Y."/>
            <person name="Fujiwara M."/>
            <person name="Mori M."/>
            <person name="Tomita M."/>
            <person name="Arakawa K."/>
        </authorList>
    </citation>
    <scope>NUCLEOTIDE SEQUENCE [LARGE SCALE GENOMIC DNA]</scope>
</reference>
<gene>
    <name evidence="1" type="ORF">AVEN_105211_1</name>
</gene>
<proteinExistence type="predicted"/>
<accession>A0A4Y2VLU8</accession>
<sequence length="96" mass="10739">MYPSAGQSRRECSKPFGAYRYKTLRQCKTLMTIGEVWGKIWKSKFVRFKDGALSGEGERVTKAKTTNCRPWEKGSAEIGSDRPILMAGRGVPASIH</sequence>
<evidence type="ECO:0000313" key="1">
    <source>
        <dbReference type="EMBL" id="GBO26265.1"/>
    </source>
</evidence>
<organism evidence="1 2">
    <name type="scientific">Araneus ventricosus</name>
    <name type="common">Orbweaver spider</name>
    <name type="synonym">Epeira ventricosa</name>
    <dbReference type="NCBI Taxonomy" id="182803"/>
    <lineage>
        <taxon>Eukaryota</taxon>
        <taxon>Metazoa</taxon>
        <taxon>Ecdysozoa</taxon>
        <taxon>Arthropoda</taxon>
        <taxon>Chelicerata</taxon>
        <taxon>Arachnida</taxon>
        <taxon>Araneae</taxon>
        <taxon>Araneomorphae</taxon>
        <taxon>Entelegynae</taxon>
        <taxon>Araneoidea</taxon>
        <taxon>Araneidae</taxon>
        <taxon>Araneus</taxon>
    </lineage>
</organism>
<dbReference type="Proteomes" id="UP000499080">
    <property type="component" value="Unassembled WGS sequence"/>
</dbReference>
<keyword evidence="2" id="KW-1185">Reference proteome</keyword>